<dbReference type="PANTHER" id="PTHR12932:SF9">
    <property type="entry name" value="TUBULIN POLYMERIZATION-PROMOTING PROTEIN HOMOLOG"/>
    <property type="match status" value="1"/>
</dbReference>
<dbReference type="PANTHER" id="PTHR12932">
    <property type="entry name" value="P25 ALPHA-RELATED"/>
    <property type="match status" value="1"/>
</dbReference>
<dbReference type="RefSeq" id="XP_017778298.1">
    <property type="nucleotide sequence ID" value="XM_017922809.1"/>
</dbReference>
<dbReference type="Pfam" id="PF05517">
    <property type="entry name" value="p25-alpha"/>
    <property type="match status" value="1"/>
</dbReference>
<name>A0ABM1MUP8_NICVS</name>
<evidence type="ECO:0000313" key="2">
    <source>
        <dbReference type="Proteomes" id="UP000695000"/>
    </source>
</evidence>
<dbReference type="SUPFAM" id="SSF47473">
    <property type="entry name" value="EF-hand"/>
    <property type="match status" value="1"/>
</dbReference>
<evidence type="ECO:0000313" key="3">
    <source>
        <dbReference type="RefSeq" id="XP_017778298.1"/>
    </source>
</evidence>
<proteinExistence type="inferred from homology"/>
<dbReference type="InterPro" id="IPR011992">
    <property type="entry name" value="EF-hand-dom_pair"/>
</dbReference>
<dbReference type="Proteomes" id="UP000695000">
    <property type="component" value="Unplaced"/>
</dbReference>
<dbReference type="GeneID" id="108563963"/>
<comment type="similarity">
    <text evidence="1">Belongs to the TPPP family.</text>
</comment>
<reference evidence="3" key="1">
    <citation type="submission" date="2025-08" db="UniProtKB">
        <authorList>
            <consortium name="RefSeq"/>
        </authorList>
    </citation>
    <scope>IDENTIFICATION</scope>
    <source>
        <tissue evidence="3">Whole Larva</tissue>
    </source>
</reference>
<gene>
    <name evidence="3" type="primary">LOC108563963</name>
</gene>
<protein>
    <submittedName>
        <fullName evidence="3">TPPP family protein CG45057-like</fullName>
    </submittedName>
</protein>
<organism evidence="2 3">
    <name type="scientific">Nicrophorus vespilloides</name>
    <name type="common">Boreal carrion beetle</name>
    <dbReference type="NCBI Taxonomy" id="110193"/>
    <lineage>
        <taxon>Eukaryota</taxon>
        <taxon>Metazoa</taxon>
        <taxon>Ecdysozoa</taxon>
        <taxon>Arthropoda</taxon>
        <taxon>Hexapoda</taxon>
        <taxon>Insecta</taxon>
        <taxon>Pterygota</taxon>
        <taxon>Neoptera</taxon>
        <taxon>Endopterygota</taxon>
        <taxon>Coleoptera</taxon>
        <taxon>Polyphaga</taxon>
        <taxon>Staphyliniformia</taxon>
        <taxon>Silphidae</taxon>
        <taxon>Nicrophorinae</taxon>
        <taxon>Nicrophorus</taxon>
    </lineage>
</organism>
<dbReference type="InterPro" id="IPR008907">
    <property type="entry name" value="TPP/p25"/>
</dbReference>
<evidence type="ECO:0000256" key="1">
    <source>
        <dbReference type="ARBA" id="ARBA00010994"/>
    </source>
</evidence>
<dbReference type="Gene3D" id="1.10.238.10">
    <property type="entry name" value="EF-hand"/>
    <property type="match status" value="1"/>
</dbReference>
<accession>A0ABM1MUP8</accession>
<keyword evidence="2" id="KW-1185">Reference proteome</keyword>
<sequence length="119" mass="13320">MSTSKLLVMQEQFVLFSKFGDPRSDGRTITLTQSDKWMKQALVLDGKKVTLTDTGVCFNKFKSRTINYQDFMRYIDDLAKEKGMDTDELKHMMLTCGPPGTSKITSGAVAGSKTEVHKS</sequence>